<sequence>MQRRGRSTGVSETAIARLRSQERLRPPTSHTSSRSPSPLSSASLSPRSRSPTPPLTLSDQVHIAYADDDIHLAKVLLLRLQGIEVTSDSDPRIAAVKDEDFDACFIPFGRLDDGRGEQHSQVNPPKPDPETRRAETLKAKERLWETEARRFTEERCKHATLKRRQGDRQRAAEIEQERVRLIRQKEAAAAVVDLRRRRMNPTARTLNFALVPPVPTPPQKFTYDFPFTPRNIAPRATPPRNITPRRSPDRDQPPPPSQEQAQPRCEPTRVTFAQVLAAMQGDLFPVLPGERTLPVSATADRTKAHRQYALLDALLVAGVDLDATLMDPNGKGKHRAISPTSQQPCVCASPASPSLISSSSSSSSSSSGLSRAGSWLSFGTRSSRSSTGTSVASSWPSASTILSSSPSPAESPLIKSFATSWLPGARRTASPSPTPSLAAAQQCRCRRPRDVPRTPASVHPLLVPPDVPPPRRRARSTTAGVELGAPRDHPASQGHVPFTLALGRLAALARNLQAAYVRAVVVGYGVTNEDEWKQNQVPDGSEDVETEEDMSVVYAGVAEWTNPRESGRARAIERKPLPVPLASKLRVRSAGARAGLADVRRFLSPSSLSASSPPSPSSSLPSSPSPTTIARATPDDDLAPHAPLSLLAPTPSSARAKSMFTRPPTRTPLPARPAYARVFAPPVPLPRSPWAPVPASSPSSTSEAAAYGGGGDGDGEYPYARPPVLRARAVPNSAFLRVKALHHEALPLLDLDQVHILLGAGQTPTPRRPRECVVGLGVDRAPGSGLRFVYANARAVVV</sequence>
<feature type="region of interest" description="Disordered" evidence="1">
    <location>
        <begin position="330"/>
        <end position="349"/>
    </location>
</feature>
<protein>
    <submittedName>
        <fullName evidence="2">Uncharacterized protein</fullName>
    </submittedName>
</protein>
<evidence type="ECO:0000313" key="2">
    <source>
        <dbReference type="EMBL" id="KAJ7361405.1"/>
    </source>
</evidence>
<feature type="compositionally biased region" description="Low complexity" evidence="1">
    <location>
        <begin position="693"/>
        <end position="706"/>
    </location>
</feature>
<feature type="region of interest" description="Disordered" evidence="1">
    <location>
        <begin position="377"/>
        <end position="411"/>
    </location>
</feature>
<feature type="region of interest" description="Disordered" evidence="1">
    <location>
        <begin position="691"/>
        <end position="715"/>
    </location>
</feature>
<gene>
    <name evidence="2" type="ORF">DFH08DRAFT_1032625</name>
</gene>
<feature type="compositionally biased region" description="Low complexity" evidence="1">
    <location>
        <begin position="605"/>
        <end position="626"/>
    </location>
</feature>
<proteinExistence type="predicted"/>
<feature type="region of interest" description="Disordered" evidence="1">
    <location>
        <begin position="605"/>
        <end position="673"/>
    </location>
</feature>
<feature type="compositionally biased region" description="Low complexity" evidence="1">
    <location>
        <begin position="640"/>
        <end position="654"/>
    </location>
</feature>
<feature type="compositionally biased region" description="Low complexity" evidence="1">
    <location>
        <begin position="425"/>
        <end position="443"/>
    </location>
</feature>
<keyword evidence="3" id="KW-1185">Reference proteome</keyword>
<accession>A0AAD7F1Y9</accession>
<feature type="region of interest" description="Disordered" evidence="1">
    <location>
        <begin position="424"/>
        <end position="490"/>
    </location>
</feature>
<evidence type="ECO:0000256" key="1">
    <source>
        <dbReference type="SAM" id="MobiDB-lite"/>
    </source>
</evidence>
<feature type="region of interest" description="Disordered" evidence="1">
    <location>
        <begin position="112"/>
        <end position="131"/>
    </location>
</feature>
<comment type="caution">
    <text evidence="2">The sequence shown here is derived from an EMBL/GenBank/DDBJ whole genome shotgun (WGS) entry which is preliminary data.</text>
</comment>
<reference evidence="2" key="1">
    <citation type="submission" date="2023-03" db="EMBL/GenBank/DDBJ databases">
        <title>Massive genome expansion in bonnet fungi (Mycena s.s.) driven by repeated elements and novel gene families across ecological guilds.</title>
        <authorList>
            <consortium name="Lawrence Berkeley National Laboratory"/>
            <person name="Harder C.B."/>
            <person name="Miyauchi S."/>
            <person name="Viragh M."/>
            <person name="Kuo A."/>
            <person name="Thoen E."/>
            <person name="Andreopoulos B."/>
            <person name="Lu D."/>
            <person name="Skrede I."/>
            <person name="Drula E."/>
            <person name="Henrissat B."/>
            <person name="Morin E."/>
            <person name="Kohler A."/>
            <person name="Barry K."/>
            <person name="LaButti K."/>
            <person name="Morin E."/>
            <person name="Salamov A."/>
            <person name="Lipzen A."/>
            <person name="Mereny Z."/>
            <person name="Hegedus B."/>
            <person name="Baldrian P."/>
            <person name="Stursova M."/>
            <person name="Weitz H."/>
            <person name="Taylor A."/>
            <person name="Grigoriev I.V."/>
            <person name="Nagy L.G."/>
            <person name="Martin F."/>
            <person name="Kauserud H."/>
        </authorList>
    </citation>
    <scope>NUCLEOTIDE SEQUENCE</scope>
    <source>
        <strain evidence="2">CBHHK002</strain>
    </source>
</reference>
<dbReference type="Proteomes" id="UP001218218">
    <property type="component" value="Unassembled WGS sequence"/>
</dbReference>
<feature type="region of interest" description="Disordered" evidence="1">
    <location>
        <begin position="225"/>
        <end position="267"/>
    </location>
</feature>
<dbReference type="EMBL" id="JARIHO010000005">
    <property type="protein sequence ID" value="KAJ7361405.1"/>
    <property type="molecule type" value="Genomic_DNA"/>
</dbReference>
<name>A0AAD7F1Y9_9AGAR</name>
<dbReference type="AlphaFoldDB" id="A0AAD7F1Y9"/>
<evidence type="ECO:0000313" key="3">
    <source>
        <dbReference type="Proteomes" id="UP001218218"/>
    </source>
</evidence>
<feature type="region of interest" description="Disordered" evidence="1">
    <location>
        <begin position="1"/>
        <end position="55"/>
    </location>
</feature>
<organism evidence="2 3">
    <name type="scientific">Mycena albidolilacea</name>
    <dbReference type="NCBI Taxonomy" id="1033008"/>
    <lineage>
        <taxon>Eukaryota</taxon>
        <taxon>Fungi</taxon>
        <taxon>Dikarya</taxon>
        <taxon>Basidiomycota</taxon>
        <taxon>Agaricomycotina</taxon>
        <taxon>Agaricomycetes</taxon>
        <taxon>Agaricomycetidae</taxon>
        <taxon>Agaricales</taxon>
        <taxon>Marasmiineae</taxon>
        <taxon>Mycenaceae</taxon>
        <taxon>Mycena</taxon>
    </lineage>
</organism>
<feature type="compositionally biased region" description="Low complexity" evidence="1">
    <location>
        <begin position="26"/>
        <end position="55"/>
    </location>
</feature>